<dbReference type="Pfam" id="PF01370">
    <property type="entry name" value="Epimerase"/>
    <property type="match status" value="1"/>
</dbReference>
<evidence type="ECO:0000256" key="6">
    <source>
        <dbReference type="ARBA" id="ARBA00022989"/>
    </source>
</evidence>
<dbReference type="GO" id="GO:0070403">
    <property type="term" value="F:NAD+ binding"/>
    <property type="evidence" value="ECO:0007669"/>
    <property type="project" value="InterPro"/>
</dbReference>
<dbReference type="GO" id="GO:0042732">
    <property type="term" value="P:D-xylose metabolic process"/>
    <property type="evidence" value="ECO:0007669"/>
    <property type="project" value="InterPro"/>
</dbReference>
<evidence type="ECO:0000256" key="10">
    <source>
        <dbReference type="ARBA" id="ARBA00023180"/>
    </source>
</evidence>
<name>A0A369W0J6_9SPHN</name>
<evidence type="ECO:0000313" key="14">
    <source>
        <dbReference type="EMBL" id="RDE07457.1"/>
    </source>
</evidence>
<evidence type="ECO:0000256" key="5">
    <source>
        <dbReference type="ARBA" id="ARBA00022968"/>
    </source>
</evidence>
<dbReference type="SUPFAM" id="SSF51735">
    <property type="entry name" value="NAD(P)-binding Rossmann-fold domains"/>
    <property type="match status" value="1"/>
</dbReference>
<evidence type="ECO:0000256" key="1">
    <source>
        <dbReference type="ARBA" id="ARBA00001911"/>
    </source>
</evidence>
<dbReference type="EMBL" id="QQNB01000001">
    <property type="protein sequence ID" value="RDE07457.1"/>
    <property type="molecule type" value="Genomic_DNA"/>
</dbReference>
<keyword evidence="9" id="KW-0472">Membrane</keyword>
<comment type="subcellular location">
    <subcellularLocation>
        <location evidence="2">Golgi apparatus membrane</location>
        <topology evidence="2">Single-pass type II membrane protein</topology>
    </subcellularLocation>
    <subcellularLocation>
        <location evidence="12">Golgi apparatus</location>
        <location evidence="12">Golgi stack membrane</location>
    </subcellularLocation>
</comment>
<dbReference type="GO" id="GO:0005737">
    <property type="term" value="C:cytoplasm"/>
    <property type="evidence" value="ECO:0007669"/>
    <property type="project" value="TreeGrafter"/>
</dbReference>
<keyword evidence="10" id="KW-0325">Glycoprotein</keyword>
<evidence type="ECO:0000256" key="7">
    <source>
        <dbReference type="ARBA" id="ARBA00023027"/>
    </source>
</evidence>
<dbReference type="InterPro" id="IPR044516">
    <property type="entry name" value="UXS-like"/>
</dbReference>
<dbReference type="InterPro" id="IPR001509">
    <property type="entry name" value="Epimerase_deHydtase"/>
</dbReference>
<evidence type="ECO:0000256" key="9">
    <source>
        <dbReference type="ARBA" id="ARBA00023136"/>
    </source>
</evidence>
<keyword evidence="11" id="KW-0456">Lyase</keyword>
<dbReference type="UniPathway" id="UPA00796">
    <property type="reaction ID" value="UER00771"/>
</dbReference>
<evidence type="ECO:0000259" key="13">
    <source>
        <dbReference type="Pfam" id="PF01370"/>
    </source>
</evidence>
<sequence length="345" mass="37128">MNKKGERMTHTTRLNGKLTLVAGGAGFIGSHLCAALLAKGDHVVCLDNLQTARPSNLRELESHPNFEFVEADITGPLPASVADRAHRFGRVYNLACAASPPQYQADPEHTMLTCVVGTSHLLRLAEQAGARFLLTSTSEVYGDPEMHPQQEGYRGFVNCTGPRACYDEGKRAAEALTFDYGRMGRAEVRVARIFNTYGPHMNPDDGRVVSNLVCQALSGDPITIYGDGSQTRSFCYVSDMVAGLMALMESGGDGLQPVNLGNPNEMTVNELLGHVLALTGSTAAVEHRPLPIDDPRRRRPDIDRAKALLDWEPRVPLAEGLAATCAWFAEELGGAGGQPMVAAAE</sequence>
<keyword evidence="6" id="KW-1133">Transmembrane helix</keyword>
<keyword evidence="7" id="KW-0520">NAD</keyword>
<keyword evidence="15" id="KW-1185">Reference proteome</keyword>
<dbReference type="Gene3D" id="3.40.50.720">
    <property type="entry name" value="NAD(P)-binding Rossmann-like Domain"/>
    <property type="match status" value="1"/>
</dbReference>
<dbReference type="GO" id="GO:0033320">
    <property type="term" value="P:UDP-D-xylose biosynthetic process"/>
    <property type="evidence" value="ECO:0007669"/>
    <property type="project" value="UniProtKB-UniPathway"/>
</dbReference>
<dbReference type="FunFam" id="3.40.50.720:FF:000065">
    <property type="entry name" value="UDP-glucuronic acid decarboxylase 1"/>
    <property type="match status" value="1"/>
</dbReference>
<evidence type="ECO:0000256" key="11">
    <source>
        <dbReference type="ARBA" id="ARBA00023239"/>
    </source>
</evidence>
<dbReference type="Proteomes" id="UP000253918">
    <property type="component" value="Unassembled WGS sequence"/>
</dbReference>
<dbReference type="InterPro" id="IPR036291">
    <property type="entry name" value="NAD(P)-bd_dom_sf"/>
</dbReference>
<evidence type="ECO:0000256" key="3">
    <source>
        <dbReference type="ARBA" id="ARBA00022692"/>
    </source>
</evidence>
<comment type="cofactor">
    <cofactor evidence="1">
        <name>NAD(+)</name>
        <dbReference type="ChEBI" id="CHEBI:57540"/>
    </cofactor>
</comment>
<keyword evidence="5" id="KW-0735">Signal-anchor</keyword>
<organism evidence="14 15">
    <name type="scientific">Sphingomonas aracearum</name>
    <dbReference type="NCBI Taxonomy" id="2283317"/>
    <lineage>
        <taxon>Bacteria</taxon>
        <taxon>Pseudomonadati</taxon>
        <taxon>Pseudomonadota</taxon>
        <taxon>Alphaproteobacteria</taxon>
        <taxon>Sphingomonadales</taxon>
        <taxon>Sphingomonadaceae</taxon>
        <taxon>Sphingomonas</taxon>
    </lineage>
</organism>
<reference evidence="14 15" key="1">
    <citation type="submission" date="2018-07" db="EMBL/GenBank/DDBJ databases">
        <title>a novel species of Sphingomonas isolated from the rhizosphere soil of Araceae plant.</title>
        <authorList>
            <person name="Zhiyong W."/>
            <person name="Qinglan Z."/>
            <person name="Zhiwei F."/>
            <person name="Ding X."/>
            <person name="Gejiao W."/>
            <person name="Shixue Z."/>
        </authorList>
    </citation>
    <scope>NUCLEOTIDE SEQUENCE [LARGE SCALE GENOMIC DNA]</scope>
    <source>
        <strain evidence="14 15">WZY 27</strain>
    </source>
</reference>
<feature type="domain" description="NAD-dependent epimerase/dehydratase" evidence="13">
    <location>
        <begin position="20"/>
        <end position="260"/>
    </location>
</feature>
<evidence type="ECO:0000256" key="12">
    <source>
        <dbReference type="ARBA" id="ARBA00037859"/>
    </source>
</evidence>
<gene>
    <name evidence="14" type="ORF">DVW87_03390</name>
</gene>
<evidence type="ECO:0000256" key="8">
    <source>
        <dbReference type="ARBA" id="ARBA00023034"/>
    </source>
</evidence>
<comment type="caution">
    <text evidence="14">The sequence shown here is derived from an EMBL/GenBank/DDBJ whole genome shotgun (WGS) entry which is preliminary data.</text>
</comment>
<dbReference type="OrthoDB" id="9801785at2"/>
<evidence type="ECO:0000313" key="15">
    <source>
        <dbReference type="Proteomes" id="UP000253918"/>
    </source>
</evidence>
<proteinExistence type="predicted"/>
<keyword evidence="4" id="KW-0210">Decarboxylase</keyword>
<evidence type="ECO:0000256" key="4">
    <source>
        <dbReference type="ARBA" id="ARBA00022793"/>
    </source>
</evidence>
<evidence type="ECO:0000256" key="2">
    <source>
        <dbReference type="ARBA" id="ARBA00004323"/>
    </source>
</evidence>
<dbReference type="GO" id="GO:0048040">
    <property type="term" value="F:UDP-glucuronate decarboxylase activity"/>
    <property type="evidence" value="ECO:0007669"/>
    <property type="project" value="TreeGrafter"/>
</dbReference>
<keyword evidence="3" id="KW-0812">Transmembrane</keyword>
<dbReference type="PANTHER" id="PTHR43078">
    <property type="entry name" value="UDP-GLUCURONIC ACID DECARBOXYLASE-RELATED"/>
    <property type="match status" value="1"/>
</dbReference>
<protein>
    <submittedName>
        <fullName evidence="14">NAD-dependent epimerase/dehydratase family protein</fullName>
    </submittedName>
</protein>
<dbReference type="AlphaFoldDB" id="A0A369W0J6"/>
<keyword evidence="8" id="KW-0333">Golgi apparatus</keyword>
<dbReference type="PANTHER" id="PTHR43078:SF6">
    <property type="entry name" value="UDP-GLUCURONIC ACID DECARBOXYLASE 1"/>
    <property type="match status" value="1"/>
</dbReference>
<accession>A0A369W0J6</accession>